<protein>
    <recommendedName>
        <fullName evidence="2">Histidine kinase/HSP90-like ATPase domain-containing protein</fullName>
    </recommendedName>
</protein>
<reference evidence="3 4" key="1">
    <citation type="submission" date="2019-10" db="EMBL/GenBank/DDBJ databases">
        <title>Actinomadura rubteroloni sp. nov. and Actinomadura macrotermitis sp. nov., isolated from the gut of fungus growing-termite Macrotermes natalensis.</title>
        <authorList>
            <person name="Benndorf R."/>
            <person name="Martin K."/>
            <person name="Kuefner M."/>
            <person name="De Beer W."/>
            <person name="Kaster A.-K."/>
            <person name="Vollmers J."/>
            <person name="Poulsen M."/>
            <person name="Beemelmanns C."/>
        </authorList>
    </citation>
    <scope>NUCLEOTIDE SEQUENCE [LARGE SCALE GENOMIC DNA]</scope>
    <source>
        <strain evidence="3 4">RB68</strain>
    </source>
</reference>
<dbReference type="RefSeq" id="WP_153536990.1">
    <property type="nucleotide sequence ID" value="NZ_WEGH01000003.1"/>
</dbReference>
<dbReference type="CDD" id="cd16936">
    <property type="entry name" value="HATPase_RsbW-like"/>
    <property type="match status" value="1"/>
</dbReference>
<evidence type="ECO:0000256" key="1">
    <source>
        <dbReference type="ARBA" id="ARBA00022527"/>
    </source>
</evidence>
<organism evidence="3 4">
    <name type="scientific">Actinomadura macrotermitis</name>
    <dbReference type="NCBI Taxonomy" id="2585200"/>
    <lineage>
        <taxon>Bacteria</taxon>
        <taxon>Bacillati</taxon>
        <taxon>Actinomycetota</taxon>
        <taxon>Actinomycetes</taxon>
        <taxon>Streptosporangiales</taxon>
        <taxon>Thermomonosporaceae</taxon>
        <taxon>Actinomadura</taxon>
    </lineage>
</organism>
<dbReference type="SUPFAM" id="SSF55874">
    <property type="entry name" value="ATPase domain of HSP90 chaperone/DNA topoisomerase II/histidine kinase"/>
    <property type="match status" value="1"/>
</dbReference>
<keyword evidence="1" id="KW-0808">Transferase</keyword>
<dbReference type="AlphaFoldDB" id="A0A7K0C388"/>
<dbReference type="EMBL" id="WEGH01000003">
    <property type="protein sequence ID" value="MQY07284.1"/>
    <property type="molecule type" value="Genomic_DNA"/>
</dbReference>
<dbReference type="InterPro" id="IPR003594">
    <property type="entry name" value="HATPase_dom"/>
</dbReference>
<dbReference type="OrthoDB" id="3534907at2"/>
<keyword evidence="1" id="KW-0418">Kinase</keyword>
<keyword evidence="4" id="KW-1185">Reference proteome</keyword>
<dbReference type="PANTHER" id="PTHR35526">
    <property type="entry name" value="ANTI-SIGMA-F FACTOR RSBW-RELATED"/>
    <property type="match status" value="1"/>
</dbReference>
<comment type="caution">
    <text evidence="3">The sequence shown here is derived from an EMBL/GenBank/DDBJ whole genome shotgun (WGS) entry which is preliminary data.</text>
</comment>
<dbReference type="PANTHER" id="PTHR35526:SF3">
    <property type="entry name" value="ANTI-SIGMA-F FACTOR RSBW"/>
    <property type="match status" value="1"/>
</dbReference>
<gene>
    <name evidence="3" type="ORF">ACRB68_53840</name>
</gene>
<proteinExistence type="predicted"/>
<dbReference type="InterPro" id="IPR036890">
    <property type="entry name" value="HATPase_C_sf"/>
</dbReference>
<name>A0A7K0C388_9ACTN</name>
<accession>A0A7K0C388</accession>
<dbReference type="GO" id="GO:0004674">
    <property type="term" value="F:protein serine/threonine kinase activity"/>
    <property type="evidence" value="ECO:0007669"/>
    <property type="project" value="UniProtKB-KW"/>
</dbReference>
<dbReference type="InterPro" id="IPR050267">
    <property type="entry name" value="Anti-sigma-factor_SerPK"/>
</dbReference>
<evidence type="ECO:0000259" key="2">
    <source>
        <dbReference type="Pfam" id="PF13581"/>
    </source>
</evidence>
<sequence length="143" mass="16140">MGDTVIRKTRQEWRFPAFGVPQAARLVRRLAARELALWGVPPDRADLAIVVLNELAANAIVHSPGRLIWISMVRTRSALLLQVADQCMLPPVQRDVAETDESGRGLHLIKYLTEADGHRYHRDPNGAMWKVVWARMDIGQVRA</sequence>
<evidence type="ECO:0000313" key="3">
    <source>
        <dbReference type="EMBL" id="MQY07284.1"/>
    </source>
</evidence>
<evidence type="ECO:0000313" key="4">
    <source>
        <dbReference type="Proteomes" id="UP000487268"/>
    </source>
</evidence>
<dbReference type="Proteomes" id="UP000487268">
    <property type="component" value="Unassembled WGS sequence"/>
</dbReference>
<keyword evidence="1" id="KW-0723">Serine/threonine-protein kinase</keyword>
<feature type="domain" description="Histidine kinase/HSP90-like ATPase" evidence="2">
    <location>
        <begin position="22"/>
        <end position="129"/>
    </location>
</feature>
<dbReference type="Gene3D" id="3.30.565.10">
    <property type="entry name" value="Histidine kinase-like ATPase, C-terminal domain"/>
    <property type="match status" value="1"/>
</dbReference>
<dbReference type="Pfam" id="PF13581">
    <property type="entry name" value="HATPase_c_2"/>
    <property type="match status" value="1"/>
</dbReference>